<keyword evidence="2" id="KW-1185">Reference proteome</keyword>
<gene>
    <name evidence="1" type="ORF">H8718_10340</name>
</gene>
<accession>A0A926IEM6</accession>
<organism evidence="1 2">
    <name type="scientific">Zhenhengia yiwuensis</name>
    <dbReference type="NCBI Taxonomy" id="2763666"/>
    <lineage>
        <taxon>Bacteria</taxon>
        <taxon>Bacillati</taxon>
        <taxon>Bacillota</taxon>
        <taxon>Clostridia</taxon>
        <taxon>Lachnospirales</taxon>
        <taxon>Lachnospiraceae</taxon>
        <taxon>Zhenhengia</taxon>
    </lineage>
</organism>
<sequence length="402" mass="45755">MGLLERIFNASTRSPTQHYTYVKGLNNNQINFTPFNGNLFDNDISKSAVGCNARNIAKLRPVHVRRSGDVTVNSPNVRIARMLVQPNEFMTIYSFLEKVATHYFIYNNGVIYYDRENYKMYPINPSRIDLVEDSSHNVYAKFQFKTGCYATVPFEDLIVIRRYFNENDFFGDADRSLKPTMEVINTTDQGTVSAIKKSAGLLGYLKFNGNLKQIDIDKKVESFEETYLNAKKGTGIAGLDNTTEFQELNIKPYVPNKAQSEWSEDRIYSYLGTNKKIIQGRFDEDEWNAYYETTCEPFAIQASQVLTSVIFSDNELGHGNEIFLESNRLQYASTGSKIRVATLLTNIGGASLDQILDIFNMPQIGGEEGKRRVQTLNMVAADLADQYQVGKKKKKDEEEEDE</sequence>
<dbReference type="InterPro" id="IPR006944">
    <property type="entry name" value="Phage/GTA_portal"/>
</dbReference>
<protein>
    <submittedName>
        <fullName evidence="1">Phage portal protein</fullName>
    </submittedName>
</protein>
<dbReference type="Proteomes" id="UP000655830">
    <property type="component" value="Unassembled WGS sequence"/>
</dbReference>
<comment type="caution">
    <text evidence="1">The sequence shown here is derived from an EMBL/GenBank/DDBJ whole genome shotgun (WGS) entry which is preliminary data.</text>
</comment>
<dbReference type="RefSeq" id="WP_249332820.1">
    <property type="nucleotide sequence ID" value="NZ_JACRSY010000015.1"/>
</dbReference>
<dbReference type="EMBL" id="JACRSY010000015">
    <property type="protein sequence ID" value="MBC8579923.1"/>
    <property type="molecule type" value="Genomic_DNA"/>
</dbReference>
<reference evidence="1" key="1">
    <citation type="submission" date="2020-08" db="EMBL/GenBank/DDBJ databases">
        <title>Genome public.</title>
        <authorList>
            <person name="Liu C."/>
            <person name="Sun Q."/>
        </authorList>
    </citation>
    <scope>NUCLEOTIDE SEQUENCE</scope>
    <source>
        <strain evidence="1">NSJ-12</strain>
    </source>
</reference>
<evidence type="ECO:0000313" key="1">
    <source>
        <dbReference type="EMBL" id="MBC8579923.1"/>
    </source>
</evidence>
<proteinExistence type="predicted"/>
<dbReference type="Pfam" id="PF04860">
    <property type="entry name" value="Phage_portal"/>
    <property type="match status" value="1"/>
</dbReference>
<name>A0A926IEM6_9FIRM</name>
<evidence type="ECO:0000313" key="2">
    <source>
        <dbReference type="Proteomes" id="UP000655830"/>
    </source>
</evidence>
<dbReference type="AlphaFoldDB" id="A0A926IEM6"/>